<keyword evidence="1" id="KW-0233">DNA recombination</keyword>
<feature type="domain" description="AAA+ ATPase" evidence="3">
    <location>
        <begin position="162"/>
        <end position="313"/>
    </location>
</feature>
<accession>A0A813LDB7</accession>
<comment type="similarity">
    <text evidence="1">Belongs to the helicase family.</text>
</comment>
<keyword evidence="1" id="KW-0378">Hydrolase</keyword>
<dbReference type="GO" id="GO:0043139">
    <property type="term" value="F:5'-3' DNA helicase activity"/>
    <property type="evidence" value="ECO:0007669"/>
    <property type="project" value="UniProtKB-EC"/>
</dbReference>
<dbReference type="PANTHER" id="PTHR47642">
    <property type="entry name" value="ATP-DEPENDENT DNA HELICASE"/>
    <property type="match status" value="1"/>
</dbReference>
<keyword evidence="1" id="KW-0227">DNA damage</keyword>
<dbReference type="InterPro" id="IPR051055">
    <property type="entry name" value="PIF1_helicase"/>
</dbReference>
<dbReference type="InterPro" id="IPR010285">
    <property type="entry name" value="DNA_helicase_pif1-like_DEAD"/>
</dbReference>
<feature type="region of interest" description="Disordered" evidence="2">
    <location>
        <begin position="116"/>
        <end position="143"/>
    </location>
</feature>
<evidence type="ECO:0000313" key="5">
    <source>
        <dbReference type="Proteomes" id="UP000626109"/>
    </source>
</evidence>
<dbReference type="Pfam" id="PF05970">
    <property type="entry name" value="PIF1"/>
    <property type="match status" value="1"/>
</dbReference>
<dbReference type="GO" id="GO:0005524">
    <property type="term" value="F:ATP binding"/>
    <property type="evidence" value="ECO:0007669"/>
    <property type="project" value="UniProtKB-KW"/>
</dbReference>
<name>A0A813LDB7_POLGL</name>
<reference evidence="4" key="1">
    <citation type="submission" date="2021-02" db="EMBL/GenBank/DDBJ databases">
        <authorList>
            <person name="Dougan E. K."/>
            <person name="Rhodes N."/>
            <person name="Thang M."/>
            <person name="Chan C."/>
        </authorList>
    </citation>
    <scope>NUCLEOTIDE SEQUENCE</scope>
</reference>
<dbReference type="GO" id="GO:0006310">
    <property type="term" value="P:DNA recombination"/>
    <property type="evidence" value="ECO:0007669"/>
    <property type="project" value="UniProtKB-KW"/>
</dbReference>
<keyword evidence="1" id="KW-0547">Nucleotide-binding</keyword>
<evidence type="ECO:0000256" key="2">
    <source>
        <dbReference type="SAM" id="MobiDB-lite"/>
    </source>
</evidence>
<evidence type="ECO:0000259" key="3">
    <source>
        <dbReference type="SMART" id="SM00382"/>
    </source>
</evidence>
<dbReference type="SMART" id="SM00382">
    <property type="entry name" value="AAA"/>
    <property type="match status" value="1"/>
</dbReference>
<proteinExistence type="inferred from homology"/>
<keyword evidence="1" id="KW-0234">DNA repair</keyword>
<dbReference type="InterPro" id="IPR003593">
    <property type="entry name" value="AAA+_ATPase"/>
</dbReference>
<comment type="caution">
    <text evidence="4">The sequence shown here is derived from an EMBL/GenBank/DDBJ whole genome shotgun (WGS) entry which is preliminary data.</text>
</comment>
<gene>
    <name evidence="4" type="ORF">PGLA2088_LOCUS44395</name>
</gene>
<dbReference type="EC" id="5.6.2.3" evidence="1"/>
<protein>
    <recommendedName>
        <fullName evidence="1">ATP-dependent DNA helicase</fullName>
        <ecNumber evidence="1">5.6.2.3</ecNumber>
    </recommendedName>
</protein>
<dbReference type="EMBL" id="CAJNNW010035179">
    <property type="protein sequence ID" value="CAE8726163.1"/>
    <property type="molecule type" value="Genomic_DNA"/>
</dbReference>
<dbReference type="SUPFAM" id="SSF52540">
    <property type="entry name" value="P-loop containing nucleoside triphosphate hydrolases"/>
    <property type="match status" value="2"/>
</dbReference>
<dbReference type="AlphaFoldDB" id="A0A813LDB7"/>
<evidence type="ECO:0000256" key="1">
    <source>
        <dbReference type="RuleBase" id="RU363044"/>
    </source>
</evidence>
<dbReference type="GO" id="GO:0016787">
    <property type="term" value="F:hydrolase activity"/>
    <property type="evidence" value="ECO:0007669"/>
    <property type="project" value="UniProtKB-KW"/>
</dbReference>
<dbReference type="GO" id="GO:0006281">
    <property type="term" value="P:DNA repair"/>
    <property type="evidence" value="ECO:0007669"/>
    <property type="project" value="UniProtKB-KW"/>
</dbReference>
<dbReference type="Proteomes" id="UP000626109">
    <property type="component" value="Unassembled WGS sequence"/>
</dbReference>
<evidence type="ECO:0000313" key="4">
    <source>
        <dbReference type="EMBL" id="CAE8726163.1"/>
    </source>
</evidence>
<dbReference type="PANTHER" id="PTHR47642:SF5">
    <property type="entry name" value="ATP-DEPENDENT DNA HELICASE"/>
    <property type="match status" value="1"/>
</dbReference>
<comment type="cofactor">
    <cofactor evidence="1">
        <name>Mg(2+)</name>
        <dbReference type="ChEBI" id="CHEBI:18420"/>
    </cofactor>
</comment>
<keyword evidence="1" id="KW-0067">ATP-binding</keyword>
<dbReference type="GO" id="GO:0000723">
    <property type="term" value="P:telomere maintenance"/>
    <property type="evidence" value="ECO:0007669"/>
    <property type="project" value="InterPro"/>
</dbReference>
<keyword evidence="1" id="KW-0347">Helicase</keyword>
<comment type="catalytic activity">
    <reaction evidence="1">
        <text>ATP + H2O = ADP + phosphate + H(+)</text>
        <dbReference type="Rhea" id="RHEA:13065"/>
        <dbReference type="ChEBI" id="CHEBI:15377"/>
        <dbReference type="ChEBI" id="CHEBI:15378"/>
        <dbReference type="ChEBI" id="CHEBI:30616"/>
        <dbReference type="ChEBI" id="CHEBI:43474"/>
        <dbReference type="ChEBI" id="CHEBI:456216"/>
        <dbReference type="EC" id="5.6.2.3"/>
    </reaction>
</comment>
<dbReference type="Gene3D" id="3.40.50.300">
    <property type="entry name" value="P-loop containing nucleotide triphosphate hydrolases"/>
    <property type="match status" value="1"/>
</dbReference>
<sequence length="511" mass="56508">MSSALVKAQTLRLLDNAGGSLPAEELMKELGQRFPVMPEEIQDTVLGLLHREVILLEDGRYSSGPAAGRRRAWVLPAPELPASSQQDPPLKRQRQSENEDCCLLETERLLQGLNEQTASQSHRNNNNNNNEAEKATQSSPSWLRQAAQLSVEQQQVLQSVLDGNNVFFTGLPGTGKSFTTCVIIEALRQRLKEGELAVCASTGAAACHIGGGTLHSFLGCGLGKRQEDFDNMMRSQSRLRAAKTLVLDEISMISGEFLERASEGLAQARSRPGVAFGGLQAVLCGDFLQLPPVSQDPMLQRAGAKRFAFQAKCWTTLELRCFELTQNFRQAEDEVFQETLRRVRVGKLTDVDRSMLLNARNGKSVSPEEQSVQQRRASALRTTLYCRNVDVERENQERLLGLPGIVVEIKTEDSFNVQKGRDRSALERILEKCMAPPLVKLKVGARVMLLKNLRLPSQCRDKGDFPMVNGSVGEVVTIDKMANGEVGISFKSMILMPIKGANRARLSSTRY</sequence>
<dbReference type="InterPro" id="IPR027417">
    <property type="entry name" value="P-loop_NTPase"/>
</dbReference>
<organism evidence="4 5">
    <name type="scientific">Polarella glacialis</name>
    <name type="common">Dinoflagellate</name>
    <dbReference type="NCBI Taxonomy" id="89957"/>
    <lineage>
        <taxon>Eukaryota</taxon>
        <taxon>Sar</taxon>
        <taxon>Alveolata</taxon>
        <taxon>Dinophyceae</taxon>
        <taxon>Suessiales</taxon>
        <taxon>Suessiaceae</taxon>
        <taxon>Polarella</taxon>
    </lineage>
</organism>